<dbReference type="STRING" id="28136.SAMN02745202_00199"/>
<evidence type="ECO:0000256" key="1">
    <source>
        <dbReference type="ARBA" id="ARBA00022490"/>
    </source>
</evidence>
<keyword evidence="3 6" id="KW-0808">Transferase</keyword>
<evidence type="ECO:0000256" key="4">
    <source>
        <dbReference type="ARBA" id="ARBA00022691"/>
    </source>
</evidence>
<comment type="function">
    <text evidence="6">Specifically methylates the adenine in position 37 of tRNA(1)(Val) (anticodon cmo5UAC).</text>
</comment>
<comment type="similarity">
    <text evidence="6">Belongs to the methyltransferase superfamily. tRNA (adenine-N(6)-)-methyltransferase family.</text>
</comment>
<accession>A0A1T4KWW4</accession>
<dbReference type="PROSITE" id="PS00092">
    <property type="entry name" value="N6_MTASE"/>
    <property type="match status" value="1"/>
</dbReference>
<dbReference type="GO" id="GO:0008033">
    <property type="term" value="P:tRNA processing"/>
    <property type="evidence" value="ECO:0007669"/>
    <property type="project" value="UniProtKB-UniRule"/>
</dbReference>
<organism evidence="8 9">
    <name type="scientific">Segatella oulorum</name>
    <dbReference type="NCBI Taxonomy" id="28136"/>
    <lineage>
        <taxon>Bacteria</taxon>
        <taxon>Pseudomonadati</taxon>
        <taxon>Bacteroidota</taxon>
        <taxon>Bacteroidia</taxon>
        <taxon>Bacteroidales</taxon>
        <taxon>Prevotellaceae</taxon>
        <taxon>Segatella</taxon>
    </lineage>
</organism>
<dbReference type="InterPro" id="IPR050210">
    <property type="entry name" value="tRNA_Adenine-N(6)_MTase"/>
</dbReference>
<evidence type="ECO:0000256" key="6">
    <source>
        <dbReference type="HAMAP-Rule" id="MF_01872"/>
    </source>
</evidence>
<dbReference type="PANTHER" id="PTHR47739">
    <property type="entry name" value="TRNA1(VAL) (ADENINE(37)-N6)-METHYLTRANSFERASE"/>
    <property type="match status" value="1"/>
</dbReference>
<dbReference type="InterPro" id="IPR007848">
    <property type="entry name" value="Small_mtfrase_dom"/>
</dbReference>
<dbReference type="SUPFAM" id="SSF53335">
    <property type="entry name" value="S-adenosyl-L-methionine-dependent methyltransferases"/>
    <property type="match status" value="1"/>
</dbReference>
<reference evidence="8 9" key="1">
    <citation type="submission" date="2017-02" db="EMBL/GenBank/DDBJ databases">
        <authorList>
            <person name="Peterson S.W."/>
        </authorList>
    </citation>
    <scope>NUCLEOTIDE SEQUENCE [LARGE SCALE GENOMIC DNA]</scope>
    <source>
        <strain evidence="8 9">ATCC 43324</strain>
    </source>
</reference>
<feature type="domain" description="Methyltransferase small" evidence="7">
    <location>
        <begin position="43"/>
        <end position="124"/>
    </location>
</feature>
<dbReference type="PANTHER" id="PTHR47739:SF1">
    <property type="entry name" value="TRNA1(VAL) (ADENINE(37)-N6)-METHYLTRANSFERASE"/>
    <property type="match status" value="1"/>
</dbReference>
<keyword evidence="2 6" id="KW-0489">Methyltransferase</keyword>
<protein>
    <recommendedName>
        <fullName evidence="6">tRNA1(Val) (adenine(37)-N6)-methyltransferase</fullName>
        <ecNumber evidence="6">2.1.1.223</ecNumber>
    </recommendedName>
    <alternativeName>
        <fullName evidence="6">tRNA m6A37 methyltransferase</fullName>
    </alternativeName>
</protein>
<name>A0A1T4KWW4_9BACT</name>
<dbReference type="Gene3D" id="3.40.50.150">
    <property type="entry name" value="Vaccinia Virus protein VP39"/>
    <property type="match status" value="1"/>
</dbReference>
<evidence type="ECO:0000256" key="2">
    <source>
        <dbReference type="ARBA" id="ARBA00022603"/>
    </source>
</evidence>
<dbReference type="GO" id="GO:0016430">
    <property type="term" value="F:tRNA (adenine-N6)-methyltransferase activity"/>
    <property type="evidence" value="ECO:0007669"/>
    <property type="project" value="UniProtKB-UniRule"/>
</dbReference>
<sequence>MALGKLDMSNSYFQFKQFAVHQEACGMKVGTDGVLLGAWAQGGQRMLDIGTGTGLVALMLAQRYKQSRVVGIEIDEASFQQAQRNVMDSPFASRVTVVHEALQQFSSEETFDSIVSNPPFFVDALRASGTSRCVARHADKLSYADLFAGVVRLLSAAGCFSAIIPADCAATFVAEGYHHGLVPTRQCGVKTSEHKPVKRYLLQFGRKAARPLIEETVVMMTGGQRSPWYAALTHDFYVR</sequence>
<dbReference type="eggNOG" id="COG4123">
    <property type="taxonomic scope" value="Bacteria"/>
</dbReference>
<dbReference type="Pfam" id="PF05175">
    <property type="entry name" value="MTS"/>
    <property type="match status" value="1"/>
</dbReference>
<keyword evidence="5 6" id="KW-0819">tRNA processing</keyword>
<dbReference type="GO" id="GO:0003676">
    <property type="term" value="F:nucleic acid binding"/>
    <property type="evidence" value="ECO:0007669"/>
    <property type="project" value="InterPro"/>
</dbReference>
<keyword evidence="1 6" id="KW-0963">Cytoplasm</keyword>
<dbReference type="InterPro" id="IPR002052">
    <property type="entry name" value="DNA_methylase_N6_adenine_CS"/>
</dbReference>
<evidence type="ECO:0000256" key="3">
    <source>
        <dbReference type="ARBA" id="ARBA00022679"/>
    </source>
</evidence>
<keyword evidence="4 6" id="KW-0949">S-adenosyl-L-methionine</keyword>
<dbReference type="EMBL" id="FUXK01000002">
    <property type="protein sequence ID" value="SJZ46860.1"/>
    <property type="molecule type" value="Genomic_DNA"/>
</dbReference>
<dbReference type="InterPro" id="IPR022882">
    <property type="entry name" value="tRNA_adenine-N6_MeTrfase"/>
</dbReference>
<evidence type="ECO:0000259" key="7">
    <source>
        <dbReference type="Pfam" id="PF05175"/>
    </source>
</evidence>
<evidence type="ECO:0000313" key="8">
    <source>
        <dbReference type="EMBL" id="SJZ46860.1"/>
    </source>
</evidence>
<dbReference type="HAMAP" id="MF_01872">
    <property type="entry name" value="tRNA_methyltr_YfiC"/>
    <property type="match status" value="1"/>
</dbReference>
<evidence type="ECO:0000313" key="9">
    <source>
        <dbReference type="Proteomes" id="UP000190065"/>
    </source>
</evidence>
<gene>
    <name evidence="8" type="ORF">SAMN02745202_00199</name>
</gene>
<comment type="catalytic activity">
    <reaction evidence="6">
        <text>adenosine(37) in tRNA1(Val) + S-adenosyl-L-methionine = N(6)-methyladenosine(37) in tRNA1(Val) + S-adenosyl-L-homocysteine + H(+)</text>
        <dbReference type="Rhea" id="RHEA:43160"/>
        <dbReference type="Rhea" id="RHEA-COMP:10369"/>
        <dbReference type="Rhea" id="RHEA-COMP:10370"/>
        <dbReference type="ChEBI" id="CHEBI:15378"/>
        <dbReference type="ChEBI" id="CHEBI:57856"/>
        <dbReference type="ChEBI" id="CHEBI:59789"/>
        <dbReference type="ChEBI" id="CHEBI:74411"/>
        <dbReference type="ChEBI" id="CHEBI:74449"/>
        <dbReference type="EC" id="2.1.1.223"/>
    </reaction>
</comment>
<evidence type="ECO:0000256" key="5">
    <source>
        <dbReference type="ARBA" id="ARBA00022694"/>
    </source>
</evidence>
<dbReference type="AlphaFoldDB" id="A0A1T4KWW4"/>
<dbReference type="GO" id="GO:0032259">
    <property type="term" value="P:methylation"/>
    <property type="evidence" value="ECO:0007669"/>
    <property type="project" value="UniProtKB-KW"/>
</dbReference>
<dbReference type="Proteomes" id="UP000190065">
    <property type="component" value="Unassembled WGS sequence"/>
</dbReference>
<dbReference type="CDD" id="cd02440">
    <property type="entry name" value="AdoMet_MTases"/>
    <property type="match status" value="1"/>
</dbReference>
<dbReference type="GO" id="GO:0005737">
    <property type="term" value="C:cytoplasm"/>
    <property type="evidence" value="ECO:0007669"/>
    <property type="project" value="UniProtKB-SubCell"/>
</dbReference>
<comment type="subcellular location">
    <subcellularLocation>
        <location evidence="6">Cytoplasm</location>
    </subcellularLocation>
</comment>
<proteinExistence type="inferred from homology"/>
<dbReference type="InterPro" id="IPR029063">
    <property type="entry name" value="SAM-dependent_MTases_sf"/>
</dbReference>
<dbReference type="EC" id="2.1.1.223" evidence="6"/>